<proteinExistence type="predicted"/>
<keyword evidence="2" id="KW-0812">Transmembrane</keyword>
<keyword evidence="2" id="KW-0472">Membrane</keyword>
<evidence type="ECO:0000256" key="2">
    <source>
        <dbReference type="SAM" id="Phobius"/>
    </source>
</evidence>
<protein>
    <recommendedName>
        <fullName evidence="6">Transmembrane protein</fullName>
    </recommendedName>
</protein>
<dbReference type="AlphaFoldDB" id="A0A9P6VVG0"/>
<reference evidence="4 5" key="1">
    <citation type="submission" date="2020-11" db="EMBL/GenBank/DDBJ databases">
        <title>Kefir isolates.</title>
        <authorList>
            <person name="Marcisauskas S."/>
            <person name="Kim Y."/>
            <person name="Blasche S."/>
        </authorList>
    </citation>
    <scope>NUCLEOTIDE SEQUENCE [LARGE SCALE GENOMIC DNA]</scope>
    <source>
        <strain evidence="4 5">KR</strain>
    </source>
</reference>
<evidence type="ECO:0000313" key="4">
    <source>
        <dbReference type="EMBL" id="KAG0655067.1"/>
    </source>
</evidence>
<keyword evidence="3" id="KW-0732">Signal</keyword>
<dbReference type="OrthoDB" id="2563669at2759"/>
<feature type="chain" id="PRO_5040412664" description="Transmembrane protein" evidence="3">
    <location>
        <begin position="30"/>
        <end position="396"/>
    </location>
</feature>
<keyword evidence="5" id="KW-1185">Reference proteome</keyword>
<evidence type="ECO:0000256" key="1">
    <source>
        <dbReference type="SAM" id="MobiDB-lite"/>
    </source>
</evidence>
<dbReference type="Gene3D" id="2.60.120.260">
    <property type="entry name" value="Galactose-binding domain-like"/>
    <property type="match status" value="1"/>
</dbReference>
<gene>
    <name evidence="4" type="ORF">C6P46_001257</name>
</gene>
<accession>A0A9P6VVG0</accession>
<evidence type="ECO:0008006" key="6">
    <source>
        <dbReference type="Google" id="ProtNLM"/>
    </source>
</evidence>
<dbReference type="EMBL" id="PUHQ01000130">
    <property type="protein sequence ID" value="KAG0655067.1"/>
    <property type="molecule type" value="Genomic_DNA"/>
</dbReference>
<feature type="compositionally biased region" description="Polar residues" evidence="1">
    <location>
        <begin position="356"/>
        <end position="374"/>
    </location>
</feature>
<sequence>MPRPRLWMPARWAASSVPLLAFAPRTVDGAITGAVTHNISSDSTQLTYSGTWRSDTTQGFYQAYSNATDAAVTFSFTGVAAVYLAERTADRGICLLTLDNSIPYTVDLYNDSGLSSGLQVIWSSGTLPYGQHNISITQIGPDARFGYYPYLVTSTWIEAVPTNVPAYVSTQSVPTSSASSYPGGYYVDSGPNIGAIVGGSIGAVVAACLLGFLFYLWRRERGARRRADAATAASVQKYEGKAPLDDERDSSENMSTAQYPYGMSPYGPYGPAPYDPYGYRYNPGYGYHPASAAATWDAPSSHDYAQSRYYTPPAPRSADSSDFPVDYSSNGAGLQPPPSLSPSSSGFPAAHRSSAGAATTSLDDSAYHSNTAQNHRYPYHVQGSGSDSRSYAIPEI</sequence>
<evidence type="ECO:0000256" key="3">
    <source>
        <dbReference type="SAM" id="SignalP"/>
    </source>
</evidence>
<keyword evidence="2" id="KW-1133">Transmembrane helix</keyword>
<feature type="region of interest" description="Disordered" evidence="1">
    <location>
        <begin position="307"/>
        <end position="396"/>
    </location>
</feature>
<evidence type="ECO:0000313" key="5">
    <source>
        <dbReference type="Proteomes" id="UP000777482"/>
    </source>
</evidence>
<organism evidence="4 5">
    <name type="scientific">Rhodotorula mucilaginosa</name>
    <name type="common">Yeast</name>
    <name type="synonym">Rhodotorula rubra</name>
    <dbReference type="NCBI Taxonomy" id="5537"/>
    <lineage>
        <taxon>Eukaryota</taxon>
        <taxon>Fungi</taxon>
        <taxon>Dikarya</taxon>
        <taxon>Basidiomycota</taxon>
        <taxon>Pucciniomycotina</taxon>
        <taxon>Microbotryomycetes</taxon>
        <taxon>Sporidiobolales</taxon>
        <taxon>Sporidiobolaceae</taxon>
        <taxon>Rhodotorula</taxon>
    </lineage>
</organism>
<dbReference type="Proteomes" id="UP000777482">
    <property type="component" value="Unassembled WGS sequence"/>
</dbReference>
<feature type="signal peptide" evidence="3">
    <location>
        <begin position="1"/>
        <end position="29"/>
    </location>
</feature>
<comment type="caution">
    <text evidence="4">The sequence shown here is derived from an EMBL/GenBank/DDBJ whole genome shotgun (WGS) entry which is preliminary data.</text>
</comment>
<feature type="transmembrane region" description="Helical" evidence="2">
    <location>
        <begin position="193"/>
        <end position="217"/>
    </location>
</feature>
<feature type="region of interest" description="Disordered" evidence="1">
    <location>
        <begin position="228"/>
        <end position="259"/>
    </location>
</feature>
<name>A0A9P6VVG0_RHOMI</name>